<dbReference type="InterPro" id="IPR058982">
    <property type="entry name" value="Beta-barrel_AprE"/>
</dbReference>
<protein>
    <recommendedName>
        <fullName evidence="9">Membrane fusion protein (MFP) family protein</fullName>
    </recommendedName>
</protein>
<evidence type="ECO:0000256" key="2">
    <source>
        <dbReference type="ARBA" id="ARBA00009477"/>
    </source>
</evidence>
<evidence type="ECO:0000256" key="3">
    <source>
        <dbReference type="ARBA" id="ARBA00022448"/>
    </source>
</evidence>
<feature type="coiled-coil region" evidence="10">
    <location>
        <begin position="165"/>
        <end position="206"/>
    </location>
</feature>
<dbReference type="OrthoDB" id="9810980at2"/>
<keyword evidence="8 9" id="KW-0472">Membrane</keyword>
<evidence type="ECO:0000256" key="1">
    <source>
        <dbReference type="ARBA" id="ARBA00004377"/>
    </source>
</evidence>
<name>A0A562T1B8_9HYPH</name>
<comment type="similarity">
    <text evidence="2 9">Belongs to the membrane fusion protein (MFP) (TC 8.A.1) family.</text>
</comment>
<dbReference type="PANTHER" id="PTHR30386:SF17">
    <property type="entry name" value="ALKALINE PROTEASE SECRETION PROTEIN APRE"/>
    <property type="match status" value="1"/>
</dbReference>
<comment type="subcellular location">
    <subcellularLocation>
        <location evidence="1 9">Cell inner membrane</location>
        <topology evidence="1 9">Single-pass membrane protein</topology>
    </subcellularLocation>
</comment>
<keyword evidence="3 9" id="KW-0813">Transport</keyword>
<comment type="caution">
    <text evidence="13">The sequence shown here is derived from an EMBL/GenBank/DDBJ whole genome shotgun (WGS) entry which is preliminary data.</text>
</comment>
<dbReference type="Pfam" id="PF25994">
    <property type="entry name" value="HH_AprE"/>
    <property type="match status" value="1"/>
</dbReference>
<dbReference type="GO" id="GO:0005886">
    <property type="term" value="C:plasma membrane"/>
    <property type="evidence" value="ECO:0007669"/>
    <property type="project" value="UniProtKB-SubCell"/>
</dbReference>
<dbReference type="NCBIfam" id="TIGR01843">
    <property type="entry name" value="type_I_hlyD"/>
    <property type="match status" value="1"/>
</dbReference>
<feature type="domain" description="AprE-like beta-barrel" evidence="12">
    <location>
        <begin position="330"/>
        <end position="419"/>
    </location>
</feature>
<evidence type="ECO:0000256" key="7">
    <source>
        <dbReference type="ARBA" id="ARBA00022989"/>
    </source>
</evidence>
<evidence type="ECO:0000256" key="10">
    <source>
        <dbReference type="SAM" id="Coils"/>
    </source>
</evidence>
<evidence type="ECO:0000256" key="5">
    <source>
        <dbReference type="ARBA" id="ARBA00022519"/>
    </source>
</evidence>
<dbReference type="PANTHER" id="PTHR30386">
    <property type="entry name" value="MEMBRANE FUSION SUBUNIT OF EMRAB-TOLC MULTIDRUG EFFLUX PUMP"/>
    <property type="match status" value="1"/>
</dbReference>
<keyword evidence="5 9" id="KW-0997">Cell inner membrane</keyword>
<dbReference type="InterPro" id="IPR010129">
    <property type="entry name" value="T1SS_HlyD"/>
</dbReference>
<dbReference type="GO" id="GO:0015031">
    <property type="term" value="P:protein transport"/>
    <property type="evidence" value="ECO:0007669"/>
    <property type="project" value="InterPro"/>
</dbReference>
<sequence>MGKQQDSMSSQDKTKDFSPKPFIIGGYLTIFITFGVLGGWAATAPLDSAVIAPGVLSVESSKKIVDHLEGGIVKEILVDDSDTVKAGDVLVRLSEIKSQANASMVDTRYMIARAELARLETERANEAELVFPEDLMASDDVRIKYAMKTQQDLFRDRVSVRNSQISILDSKVAQLKNQISGLELQRDAAKQEIDLIAEEVERLQDGTNKGVVSTNRLSSLRREQAQLTGAFGRLVSDIARVNESIGETELEIVRIRQSFSERAATELGEVRQELAELEEQQVVAADVLDRTEIRAQVDGIVQNMQVHTIGGVIKPGAPIMEIVPTDDEIVINANIRTLDIDNIYPGLEAEVRLSAFTSRYLPSIFGKIAYVSPDTIQPTNQNEQPYYLARIVVPDSEIPEEVLGKLTPGMPAEIIIPTGERTVVEYLVQPLEDAVRNSMREE</sequence>
<dbReference type="InterPro" id="IPR058781">
    <property type="entry name" value="HH_AprE-like"/>
</dbReference>
<keyword evidence="14" id="KW-1185">Reference proteome</keyword>
<evidence type="ECO:0000256" key="6">
    <source>
        <dbReference type="ARBA" id="ARBA00022692"/>
    </source>
</evidence>
<keyword evidence="7 9" id="KW-1133">Transmembrane helix</keyword>
<evidence type="ECO:0000256" key="4">
    <source>
        <dbReference type="ARBA" id="ARBA00022475"/>
    </source>
</evidence>
<dbReference type="InterPro" id="IPR050739">
    <property type="entry name" value="MFP"/>
</dbReference>
<dbReference type="AlphaFoldDB" id="A0A562T1B8"/>
<feature type="domain" description="AprE-like long alpha-helical hairpin" evidence="11">
    <location>
        <begin position="98"/>
        <end position="287"/>
    </location>
</feature>
<dbReference type="Gene3D" id="2.40.30.170">
    <property type="match status" value="1"/>
</dbReference>
<keyword evidence="6 9" id="KW-0812">Transmembrane</keyword>
<dbReference type="Gene3D" id="1.10.287.1490">
    <property type="match status" value="1"/>
</dbReference>
<evidence type="ECO:0000313" key="13">
    <source>
        <dbReference type="EMBL" id="TWI87421.1"/>
    </source>
</evidence>
<accession>A0A562T1B8</accession>
<feature type="transmembrane region" description="Helical" evidence="9">
    <location>
        <begin position="21"/>
        <end position="42"/>
    </location>
</feature>
<keyword evidence="4 9" id="KW-1003">Cell membrane</keyword>
<dbReference type="Pfam" id="PF26002">
    <property type="entry name" value="Beta-barrel_AprE"/>
    <property type="match status" value="1"/>
</dbReference>
<dbReference type="Proteomes" id="UP000320593">
    <property type="component" value="Unassembled WGS sequence"/>
</dbReference>
<evidence type="ECO:0000256" key="9">
    <source>
        <dbReference type="RuleBase" id="RU365093"/>
    </source>
</evidence>
<proteinExistence type="inferred from homology"/>
<dbReference type="PRINTS" id="PR01490">
    <property type="entry name" value="RTXTOXIND"/>
</dbReference>
<evidence type="ECO:0000256" key="8">
    <source>
        <dbReference type="ARBA" id="ARBA00023136"/>
    </source>
</evidence>
<reference evidence="13 14" key="1">
    <citation type="submission" date="2019-07" db="EMBL/GenBank/DDBJ databases">
        <title>Genomic Encyclopedia of Archaeal and Bacterial Type Strains, Phase II (KMG-II): from individual species to whole genera.</title>
        <authorList>
            <person name="Goeker M."/>
        </authorList>
    </citation>
    <scope>NUCLEOTIDE SEQUENCE [LARGE SCALE GENOMIC DNA]</scope>
    <source>
        <strain evidence="13 14">ATCC BAA-252</strain>
    </source>
</reference>
<evidence type="ECO:0000259" key="11">
    <source>
        <dbReference type="Pfam" id="PF25994"/>
    </source>
</evidence>
<gene>
    <name evidence="13" type="ORF">JM93_01986</name>
</gene>
<dbReference type="EMBL" id="VLLF01000004">
    <property type="protein sequence ID" value="TWI87421.1"/>
    <property type="molecule type" value="Genomic_DNA"/>
</dbReference>
<organism evidence="13 14">
    <name type="scientific">Roseibium hamelinense</name>
    <dbReference type="NCBI Taxonomy" id="150831"/>
    <lineage>
        <taxon>Bacteria</taxon>
        <taxon>Pseudomonadati</taxon>
        <taxon>Pseudomonadota</taxon>
        <taxon>Alphaproteobacteria</taxon>
        <taxon>Hyphomicrobiales</taxon>
        <taxon>Stappiaceae</taxon>
        <taxon>Roseibium</taxon>
    </lineage>
</organism>
<evidence type="ECO:0000313" key="14">
    <source>
        <dbReference type="Proteomes" id="UP000320593"/>
    </source>
</evidence>
<keyword evidence="10" id="KW-0175">Coiled coil</keyword>
<evidence type="ECO:0000259" key="12">
    <source>
        <dbReference type="Pfam" id="PF26002"/>
    </source>
</evidence>